<dbReference type="GO" id="GO:0005737">
    <property type="term" value="C:cytoplasm"/>
    <property type="evidence" value="ECO:0007669"/>
    <property type="project" value="TreeGrafter"/>
</dbReference>
<gene>
    <name evidence="2" type="ORF">FIBRA_03846</name>
</gene>
<organism evidence="2 3">
    <name type="scientific">Fibroporia radiculosa</name>
    <dbReference type="NCBI Taxonomy" id="599839"/>
    <lineage>
        <taxon>Eukaryota</taxon>
        <taxon>Fungi</taxon>
        <taxon>Dikarya</taxon>
        <taxon>Basidiomycota</taxon>
        <taxon>Agaricomycotina</taxon>
        <taxon>Agaricomycetes</taxon>
        <taxon>Polyporales</taxon>
        <taxon>Fibroporiaceae</taxon>
        <taxon>Fibroporia</taxon>
    </lineage>
</organism>
<dbReference type="STRING" id="599839.J4H2M4"/>
<dbReference type="Pfam" id="PF03999">
    <property type="entry name" value="MAP65_ASE1"/>
    <property type="match status" value="1"/>
</dbReference>
<dbReference type="PANTHER" id="PTHR19321:SF41">
    <property type="entry name" value="FASCETTO-RELATED"/>
    <property type="match status" value="1"/>
</dbReference>
<evidence type="ECO:0000256" key="1">
    <source>
        <dbReference type="SAM" id="MobiDB-lite"/>
    </source>
</evidence>
<feature type="region of interest" description="Disordered" evidence="1">
    <location>
        <begin position="753"/>
        <end position="785"/>
    </location>
</feature>
<dbReference type="GeneID" id="24096690"/>
<dbReference type="GO" id="GO:0000226">
    <property type="term" value="P:microtubule cytoskeleton organization"/>
    <property type="evidence" value="ECO:0007669"/>
    <property type="project" value="InterPro"/>
</dbReference>
<name>J4H2M4_9APHY</name>
<keyword evidence="3" id="KW-1185">Reference proteome</keyword>
<evidence type="ECO:0000313" key="3">
    <source>
        <dbReference type="Proteomes" id="UP000006352"/>
    </source>
</evidence>
<dbReference type="InterPro" id="IPR007145">
    <property type="entry name" value="MAP65_Ase1_PRC1"/>
</dbReference>
<dbReference type="Gene3D" id="1.20.58.1520">
    <property type="match status" value="1"/>
</dbReference>
<dbReference type="HOGENOM" id="CLU_009812_0_0_1"/>
<feature type="compositionally biased region" description="Basic and acidic residues" evidence="1">
    <location>
        <begin position="756"/>
        <end position="767"/>
    </location>
</feature>
<accession>J4H2M4</accession>
<dbReference type="GO" id="GO:0008017">
    <property type="term" value="F:microtubule binding"/>
    <property type="evidence" value="ECO:0007669"/>
    <property type="project" value="InterPro"/>
</dbReference>
<proteinExistence type="predicted"/>
<reference evidence="2 3" key="1">
    <citation type="journal article" date="2012" name="Appl. Environ. Microbiol.">
        <title>Short-read sequencing for genomic analysis of the brown rot fungus Fibroporia radiculosa.</title>
        <authorList>
            <person name="Tang J.D."/>
            <person name="Perkins A.D."/>
            <person name="Sonstegard T.S."/>
            <person name="Schroeder S.G."/>
            <person name="Burgess S.C."/>
            <person name="Diehl S.V."/>
        </authorList>
    </citation>
    <scope>NUCLEOTIDE SEQUENCE [LARGE SCALE GENOMIC DNA]</scope>
    <source>
        <strain evidence="2 3">TFFH 294</strain>
    </source>
</reference>
<dbReference type="OrthoDB" id="642895at2759"/>
<dbReference type="Proteomes" id="UP000006352">
    <property type="component" value="Unassembled WGS sequence"/>
</dbReference>
<dbReference type="InParanoid" id="J4H2M4"/>
<evidence type="ECO:0008006" key="4">
    <source>
        <dbReference type="Google" id="ProtNLM"/>
    </source>
</evidence>
<feature type="compositionally biased region" description="Low complexity" evidence="1">
    <location>
        <begin position="665"/>
        <end position="677"/>
    </location>
</feature>
<feature type="region of interest" description="Disordered" evidence="1">
    <location>
        <begin position="660"/>
        <end position="681"/>
    </location>
</feature>
<dbReference type="EMBL" id="HE797049">
    <property type="protein sequence ID" value="CCM01779.1"/>
    <property type="molecule type" value="Genomic_DNA"/>
</dbReference>
<evidence type="ECO:0000313" key="2">
    <source>
        <dbReference type="EMBL" id="CCM01779.1"/>
    </source>
</evidence>
<dbReference type="AlphaFoldDB" id="J4H2M4"/>
<feature type="region of interest" description="Disordered" evidence="1">
    <location>
        <begin position="562"/>
        <end position="600"/>
    </location>
</feature>
<sequence>MSTTITSLLNSLHTRLQSQTQLLPTLHIQLGLPPTALADELSALQQQLAQCIENQIELRQKQVSEWMHRCDSVEDECLKYGKALGGHVKATGTSVGEIRKEQVLPRRFQNATEYQEKLRQLYHTKLEQLLTLTNRIVALSHTLGRDFYQEDILEPTPAIDEDDLDPTACRDVTPERFSRLEKELVRGKGEVTKRLSQLSASMVQIDWLYTELGMSPPALDGLPLSSVLGLSSHPRSISSCGDRTTLSNSSDPFLNISIASSVPMSSPTPTARAKQSLPFLLMTAPEEPEDISDVEYQRIFAQFVARMEEASNENLQDMNVNVGLEGVDPTLGLIAWAEATRAELEDIKRRREAHIQAMYDQLEALWRRLGISDEDMDAFVEAQRGSTEGTVKAYEEELERMLELKRERMGAFIENARAEIVELWDELMVGKDERADFAPFADDEHTEELLSIHEEEIRRLKEERRLKVPLLASIKKYFDICQDEKELAAAASDQNRLLGRGPRDPGRLLREEKMRKRVTKEKPKLEQDLLVSIPAWETETGRVFLVHGESIMQVLMERFSVHDKENSNKRSKTPRAGSVPPRSKTPSNPPLHYMPAVNHGGKTTGVVTPAVRSGSNMTSSSQSVPNKRPRLGESTSAYNNVPMPSNVAALGICRGPSTYRPPSPSKMSGKMPMDSSSLPRPVSVAMPVPKPRTAHHVLGHGRAPSAQASHLHNYHPYQSAQPQMRAASHCSTTSSHRAYEAVALGSSMAAKKASRARRESFKPRPSMDDAWNVGMMPAPDGGGQRRWAGFAGAVVKEEEENY</sequence>
<protein>
    <recommendedName>
        <fullName evidence="4">Anaphase spindle elongation protein 1</fullName>
    </recommendedName>
</protein>
<dbReference type="GO" id="GO:0005819">
    <property type="term" value="C:spindle"/>
    <property type="evidence" value="ECO:0007669"/>
    <property type="project" value="TreeGrafter"/>
</dbReference>
<dbReference type="RefSeq" id="XP_012181062.1">
    <property type="nucleotide sequence ID" value="XM_012325672.1"/>
</dbReference>
<dbReference type="PANTHER" id="PTHR19321">
    <property type="entry name" value="PROTEIN REGULATOR OF CYTOKINESIS 1 PRC1-RELATED"/>
    <property type="match status" value="1"/>
</dbReference>